<protein>
    <submittedName>
        <fullName evidence="2">CubicO group peptidase, beta-lactamase class C family</fullName>
    </submittedName>
</protein>
<accession>A0A239J4F1</accession>
<dbReference type="Pfam" id="PF00144">
    <property type="entry name" value="Beta-lactamase"/>
    <property type="match status" value="1"/>
</dbReference>
<evidence type="ECO:0000313" key="3">
    <source>
        <dbReference type="Proteomes" id="UP000198327"/>
    </source>
</evidence>
<gene>
    <name evidence="2" type="ORF">SAMN05421642_10848</name>
</gene>
<proteinExistence type="predicted"/>
<reference evidence="3" key="1">
    <citation type="submission" date="2017-06" db="EMBL/GenBank/DDBJ databases">
        <authorList>
            <person name="Varghese N."/>
            <person name="Submissions S."/>
        </authorList>
    </citation>
    <scope>NUCLEOTIDE SEQUENCE [LARGE SCALE GENOMIC DNA]</scope>
    <source>
        <strain evidence="3">JCM 23211</strain>
    </source>
</reference>
<dbReference type="PANTHER" id="PTHR43319">
    <property type="entry name" value="BETA-LACTAMASE-RELATED"/>
    <property type="match status" value="1"/>
</dbReference>
<feature type="domain" description="Beta-lactamase-related" evidence="1">
    <location>
        <begin position="24"/>
        <end position="353"/>
    </location>
</feature>
<dbReference type="RefSeq" id="WP_089247429.1">
    <property type="nucleotide sequence ID" value="NZ_FZOW01000008.1"/>
</dbReference>
<dbReference type="SUPFAM" id="SSF56601">
    <property type="entry name" value="beta-lactamase/transpeptidase-like"/>
    <property type="match status" value="1"/>
</dbReference>
<dbReference type="Gene3D" id="3.40.710.10">
    <property type="entry name" value="DD-peptidase/beta-lactamase superfamily"/>
    <property type="match status" value="1"/>
</dbReference>
<name>A0A239J4F1_9NOCA</name>
<dbReference type="Proteomes" id="UP000198327">
    <property type="component" value="Unassembled WGS sequence"/>
</dbReference>
<dbReference type="InterPro" id="IPR052907">
    <property type="entry name" value="Beta-lactamase/esterase"/>
</dbReference>
<dbReference type="PANTHER" id="PTHR43319:SF3">
    <property type="entry name" value="BETA-LACTAMASE-RELATED DOMAIN-CONTAINING PROTEIN"/>
    <property type="match status" value="1"/>
</dbReference>
<dbReference type="EMBL" id="FZOW01000008">
    <property type="protein sequence ID" value="SNT00771.1"/>
    <property type="molecule type" value="Genomic_DNA"/>
</dbReference>
<keyword evidence="3" id="KW-1185">Reference proteome</keyword>
<dbReference type="InterPro" id="IPR001466">
    <property type="entry name" value="Beta-lactam-related"/>
</dbReference>
<dbReference type="AlphaFoldDB" id="A0A239J4F1"/>
<organism evidence="2 3">
    <name type="scientific">Rhodococcoides kyotonense</name>
    <dbReference type="NCBI Taxonomy" id="398843"/>
    <lineage>
        <taxon>Bacteria</taxon>
        <taxon>Bacillati</taxon>
        <taxon>Actinomycetota</taxon>
        <taxon>Actinomycetes</taxon>
        <taxon>Mycobacteriales</taxon>
        <taxon>Nocardiaceae</taxon>
        <taxon>Rhodococcoides</taxon>
    </lineage>
</organism>
<evidence type="ECO:0000313" key="2">
    <source>
        <dbReference type="EMBL" id="SNT00771.1"/>
    </source>
</evidence>
<evidence type="ECO:0000259" key="1">
    <source>
        <dbReference type="Pfam" id="PF00144"/>
    </source>
</evidence>
<sequence>MIGGYVDPAFQGVYDALASNLSSGEELGASIAIDVDGKRVVDIWGGHRDPDRSVAWTEDTIVNVWSTSKLVTNLAALMLFDRGVLDPYAPVSKYWPEFADGGKELVEVRHILSHTSGVSGWDRPCSIEDLYDAPSAAAQLARQEPWWDSRTTSGYHAVSQGALVGELVRRTTRKTLRQFVSEEISTPLGADFQIGAREQDRGRIADIVPPPAPTDVVPDPLKVRRRTFLGPVVQAGAANTAEWRRAEIGAANGHGNARSVSTIMSALSLGGVVNGVRLLGPDAVALAFEEQASGIDLALGVPLRFGMGYALPQQDTVPYISDGCFWGGWGGSLTVMNPNTRTTFSYVMNKMGPGIIGSDRARDYYPSWDA</sequence>
<dbReference type="OrthoDB" id="9809635at2"/>
<dbReference type="STRING" id="398843.A3K89_18005"/>
<dbReference type="InterPro" id="IPR012338">
    <property type="entry name" value="Beta-lactam/transpept-like"/>
</dbReference>